<evidence type="ECO:0000256" key="1">
    <source>
        <dbReference type="ARBA" id="ARBA00008791"/>
    </source>
</evidence>
<dbReference type="RefSeq" id="WP_203960830.1">
    <property type="nucleotide sequence ID" value="NZ_AP023355.1"/>
</dbReference>
<dbReference type="EMBL" id="AP023355">
    <property type="protein sequence ID" value="BCJ34048.1"/>
    <property type="molecule type" value="Genomic_DNA"/>
</dbReference>
<dbReference type="InterPro" id="IPR006015">
    <property type="entry name" value="Universal_stress_UspA"/>
</dbReference>
<dbReference type="InterPro" id="IPR014729">
    <property type="entry name" value="Rossmann-like_a/b/a_fold"/>
</dbReference>
<dbReference type="Gene3D" id="3.40.50.620">
    <property type="entry name" value="HUPs"/>
    <property type="match status" value="1"/>
</dbReference>
<dbReference type="SUPFAM" id="SSF52402">
    <property type="entry name" value="Adenine nucleotide alpha hydrolases-like"/>
    <property type="match status" value="2"/>
</dbReference>
<dbReference type="PRINTS" id="PR01438">
    <property type="entry name" value="UNVRSLSTRESS"/>
</dbReference>
<feature type="domain" description="UspA" evidence="2">
    <location>
        <begin position="4"/>
        <end position="150"/>
    </location>
</feature>
<comment type="similarity">
    <text evidence="1">Belongs to the universal stress protein A family.</text>
</comment>
<name>A0A7R7DLY3_9ACTN</name>
<dbReference type="InterPro" id="IPR006016">
    <property type="entry name" value="UspA"/>
</dbReference>
<dbReference type="Pfam" id="PF00582">
    <property type="entry name" value="Usp"/>
    <property type="match status" value="2"/>
</dbReference>
<reference evidence="3 4" key="1">
    <citation type="submission" date="2020-08" db="EMBL/GenBank/DDBJ databases">
        <title>Whole genome shotgun sequence of Actinocatenispora thailandica NBRC 105041.</title>
        <authorList>
            <person name="Komaki H."/>
            <person name="Tamura T."/>
        </authorList>
    </citation>
    <scope>NUCLEOTIDE SEQUENCE [LARGE SCALE GENOMIC DNA]</scope>
    <source>
        <strain evidence="3 4">NBRC 105041</strain>
    </source>
</reference>
<organism evidence="3 4">
    <name type="scientific">Actinocatenispora thailandica</name>
    <dbReference type="NCBI Taxonomy" id="227318"/>
    <lineage>
        <taxon>Bacteria</taxon>
        <taxon>Bacillati</taxon>
        <taxon>Actinomycetota</taxon>
        <taxon>Actinomycetes</taxon>
        <taxon>Micromonosporales</taxon>
        <taxon>Micromonosporaceae</taxon>
        <taxon>Actinocatenispora</taxon>
    </lineage>
</organism>
<evidence type="ECO:0000313" key="4">
    <source>
        <dbReference type="Proteomes" id="UP000611640"/>
    </source>
</evidence>
<dbReference type="PANTHER" id="PTHR46268:SF6">
    <property type="entry name" value="UNIVERSAL STRESS PROTEIN UP12"/>
    <property type="match status" value="1"/>
</dbReference>
<dbReference type="AlphaFoldDB" id="A0A7R7DLY3"/>
<protein>
    <submittedName>
        <fullName evidence="3">Universal stress protein</fullName>
    </submittedName>
</protein>
<dbReference type="KEGG" id="atl:Athai_15510"/>
<keyword evidence="4" id="KW-1185">Reference proteome</keyword>
<proteinExistence type="inferred from homology"/>
<feature type="domain" description="UspA" evidence="2">
    <location>
        <begin position="230"/>
        <end position="281"/>
    </location>
</feature>
<evidence type="ECO:0000313" key="3">
    <source>
        <dbReference type="EMBL" id="BCJ34048.1"/>
    </source>
</evidence>
<accession>A0A7R7DLY3</accession>
<dbReference type="Gene3D" id="3.40.50.12370">
    <property type="match status" value="1"/>
</dbReference>
<gene>
    <name evidence="3" type="ORF">Athai_15510</name>
</gene>
<dbReference type="Proteomes" id="UP000611640">
    <property type="component" value="Chromosome"/>
</dbReference>
<evidence type="ECO:0000259" key="2">
    <source>
        <dbReference type="Pfam" id="PF00582"/>
    </source>
</evidence>
<sequence>MPVRVLLGYDGSPAAGAAIEAAALLFPHGQARIAHLWTPMYADDSLRHRLWTGRGHVDEFVAAIEYEGEREARQIAAMGVTLARAAGWEAEPLVARSLGGDGVHLAELAETPAADLIVVGARGLAGARAVLGSVSDMVVHYATRPVLVVPYPLLEAEHAALAAGPVVVGFDGSTGSGHALRIAHELLPGRELLRATVDDGEVPAQAPAPPIPEELVTRLHLRRHGSSARDTAAALASCASSADAALVVVGSRGRSAVREILLGSVAVATLHHAHRPVLVVPALADGDGTDADADADATR</sequence>
<dbReference type="PANTHER" id="PTHR46268">
    <property type="entry name" value="STRESS RESPONSE PROTEIN NHAX"/>
    <property type="match status" value="1"/>
</dbReference>